<dbReference type="RefSeq" id="WP_068706538.1">
    <property type="nucleotide sequence ID" value="NZ_MAKX01000044.1"/>
</dbReference>
<gene>
    <name evidence="3" type="ORF">BA195_13765</name>
</gene>
<proteinExistence type="predicted"/>
<keyword evidence="4" id="KW-1185">Reference proteome</keyword>
<name>A0A1B9XW90_9FLAO</name>
<accession>A0A1B9XW90</accession>
<feature type="domain" description="YcxB-like C-terminal" evidence="2">
    <location>
        <begin position="103"/>
        <end position="153"/>
    </location>
</feature>
<feature type="transmembrane region" description="Helical" evidence="1">
    <location>
        <begin position="56"/>
        <end position="75"/>
    </location>
</feature>
<keyword evidence="1" id="KW-1133">Transmembrane helix</keyword>
<feature type="transmembrane region" description="Helical" evidence="1">
    <location>
        <begin position="29"/>
        <end position="50"/>
    </location>
</feature>
<reference evidence="3 4" key="1">
    <citation type="submission" date="2016-06" db="EMBL/GenBank/DDBJ databases">
        <title>Draft Genome Sequence of Tenacibaculum soleae UCD-KL19.</title>
        <authorList>
            <person name="Eisen J.A."/>
            <person name="Coil D.A."/>
            <person name="Lujan K.M."/>
        </authorList>
    </citation>
    <scope>NUCLEOTIDE SEQUENCE [LARGE SCALE GENOMIC DNA]</scope>
    <source>
        <strain evidence="3 4">UCD-KL19</strain>
    </source>
</reference>
<keyword evidence="1" id="KW-0472">Membrane</keyword>
<dbReference type="InterPro" id="IPR025588">
    <property type="entry name" value="YcxB-like_C"/>
</dbReference>
<evidence type="ECO:0000259" key="2">
    <source>
        <dbReference type="Pfam" id="PF14317"/>
    </source>
</evidence>
<evidence type="ECO:0000313" key="4">
    <source>
        <dbReference type="Proteomes" id="UP000093186"/>
    </source>
</evidence>
<dbReference type="Pfam" id="PF14317">
    <property type="entry name" value="YcxB"/>
    <property type="match status" value="1"/>
</dbReference>
<evidence type="ECO:0000313" key="3">
    <source>
        <dbReference type="EMBL" id="OCK41823.1"/>
    </source>
</evidence>
<dbReference type="EMBL" id="MAKX01000044">
    <property type="protein sequence ID" value="OCK41823.1"/>
    <property type="molecule type" value="Genomic_DNA"/>
</dbReference>
<evidence type="ECO:0000256" key="1">
    <source>
        <dbReference type="SAM" id="Phobius"/>
    </source>
</evidence>
<dbReference type="Proteomes" id="UP000093186">
    <property type="component" value="Unassembled WGS sequence"/>
</dbReference>
<organism evidence="3 4">
    <name type="scientific">Tenacibaculum soleae</name>
    <dbReference type="NCBI Taxonomy" id="447689"/>
    <lineage>
        <taxon>Bacteria</taxon>
        <taxon>Pseudomonadati</taxon>
        <taxon>Bacteroidota</taxon>
        <taxon>Flavobacteriia</taxon>
        <taxon>Flavobacteriales</taxon>
        <taxon>Flavobacteriaceae</taxon>
        <taxon>Tenacibaculum</taxon>
    </lineage>
</organism>
<comment type="caution">
    <text evidence="3">The sequence shown here is derived from an EMBL/GenBank/DDBJ whole genome shotgun (WGS) entry which is preliminary data.</text>
</comment>
<sequence>MKLEYILEEKDFIDYHLFAMSENKKAGKIMATTKFILVGLFLFIGINMYNKNNIEFAIILGIIAILTFIFFNKLYKSKLRKHFSKIVKNSYAKRIGEKETMEFNSEYLITEDKTGEGKTKISEIEKIDETQNNFFIKLSNGSSFIVSKKGVNNLELIKKNWKELNIPISENLNWEWK</sequence>
<dbReference type="STRING" id="447689.BA195_13765"/>
<protein>
    <recommendedName>
        <fullName evidence="2">YcxB-like C-terminal domain-containing protein</fullName>
    </recommendedName>
</protein>
<dbReference type="AlphaFoldDB" id="A0A1B9XW90"/>
<keyword evidence="1" id="KW-0812">Transmembrane</keyword>